<dbReference type="KEGG" id="rsin:B6N60_04305"/>
<dbReference type="InterPro" id="IPR013424">
    <property type="entry name" value="Ice-binding_C"/>
</dbReference>
<dbReference type="EMBL" id="CP021056">
    <property type="protein sequence ID" value="QXE25585.1"/>
    <property type="molecule type" value="Genomic_DNA"/>
</dbReference>
<accession>A0A975TBC1</accession>
<name>A0A975TBC1_9NOST</name>
<keyword evidence="2" id="KW-1185">Reference proteome</keyword>
<sequence length="294" mass="31619">MISGSLIASNQSARAINLYGTWQYFDDSPNDSLDGHGGSTNELYGITSMEDANFIYIVFNSQFPLNGLPSNGANDGNINYGDIFLNFSPGLSLNAAINQGSVYGVQFAPGNNSGVFSGVWGDITLASVAAQNNGYYLQGYYNTLNNTLGRDKDGGQMFGYMSKDEFSSYMSYQPKPAGQYQPTPNVIGASNKKIAEITTLNKQELLKLGLDLSKFSVVGSDLVGVKFDKTGLPVSDLIISLLLNCNNDGLTGYHQRSQKPPIEVPEPGTILGFMVLIGVLLSNKRVEKSGLKAE</sequence>
<dbReference type="Proteomes" id="UP000683511">
    <property type="component" value="Chromosome"/>
</dbReference>
<dbReference type="NCBIfam" id="TIGR02595">
    <property type="entry name" value="PEP_CTERM"/>
    <property type="match status" value="1"/>
</dbReference>
<protein>
    <submittedName>
        <fullName evidence="1">PEP-CTERM exosortase interaction domain protein</fullName>
    </submittedName>
</protein>
<evidence type="ECO:0000313" key="1">
    <source>
        <dbReference type="EMBL" id="QXE25585.1"/>
    </source>
</evidence>
<organism evidence="1 2">
    <name type="scientific">Richelia sinica FACHB-800</name>
    <dbReference type="NCBI Taxonomy" id="1357546"/>
    <lineage>
        <taxon>Bacteria</taxon>
        <taxon>Bacillati</taxon>
        <taxon>Cyanobacteriota</taxon>
        <taxon>Cyanophyceae</taxon>
        <taxon>Nostocales</taxon>
        <taxon>Nostocaceae</taxon>
        <taxon>Richelia</taxon>
    </lineage>
</organism>
<gene>
    <name evidence="1" type="ORF">B6N60_04305</name>
</gene>
<reference evidence="1" key="1">
    <citation type="submission" date="2017-04" db="EMBL/GenBank/DDBJ databases">
        <title>Genome deletions in a multicellular cyanobacterial endosymbiont for morphological adaptation in marine diatoms.</title>
        <authorList>
            <person name="Wang Y."/>
            <person name="Gao H."/>
            <person name="Li R."/>
            <person name="Xu X."/>
        </authorList>
    </citation>
    <scope>NUCLEOTIDE SEQUENCE</scope>
    <source>
        <strain evidence="1">FACHB 800</strain>
    </source>
</reference>
<dbReference type="AlphaFoldDB" id="A0A975TBC1"/>
<dbReference type="NCBIfam" id="NF041930">
    <property type="entry name" value="Xrt_dep_XDD3"/>
    <property type="match status" value="1"/>
</dbReference>
<proteinExistence type="predicted"/>
<evidence type="ECO:0000313" key="2">
    <source>
        <dbReference type="Proteomes" id="UP000683511"/>
    </source>
</evidence>